<gene>
    <name evidence="2" type="ORF">QNI16_01345</name>
</gene>
<reference evidence="2" key="1">
    <citation type="submission" date="2023-05" db="EMBL/GenBank/DDBJ databases">
        <authorList>
            <person name="Zhang X."/>
        </authorList>
    </citation>
    <scope>NUCLEOTIDE SEQUENCE</scope>
    <source>
        <strain evidence="2">YF14B1</strain>
    </source>
</reference>
<comment type="caution">
    <text evidence="2">The sequence shown here is derived from an EMBL/GenBank/DDBJ whole genome shotgun (WGS) entry which is preliminary data.</text>
</comment>
<dbReference type="Gene3D" id="1.25.40.10">
    <property type="entry name" value="Tetratricopeptide repeat domain"/>
    <property type="match status" value="1"/>
</dbReference>
<dbReference type="Proteomes" id="UP001241110">
    <property type="component" value="Unassembled WGS sequence"/>
</dbReference>
<sequence>MRTFLRWTLSLLILGAMQPVWAQLTTPPSGGNKKASVSEKIGITDVSITYDRPGVKGREGKIWGTSVAHYGFQDLGFGTSKSAPWRAGANENTTISFSTDVKVEGKNLPAGTYGLFMALQEGGATVIFSKNSTSWGSYFYDPAEDALRVDVKTTSLNDNVERLKYEFMDQTDNSAVIALLWEKLKVPFKVEVDLVNTQLTSFRKELRSDVGFNWEPWAQAAAFCVQNNTNLEEALKWADVAVNAPFLGQKNFTTLSTKAQVLEKLGKTAEATALMKEAMPMGNMQELHQYARQLVAMKRSKEALEVFQLNAKKYPTDFTTSVGLIRGYSAVGEYKNALKLAKTALPKAPDSNSKSNVEKMIATLEQGKDVN</sequence>
<feature type="signal peptide" evidence="1">
    <location>
        <begin position="1"/>
        <end position="22"/>
    </location>
</feature>
<evidence type="ECO:0000313" key="2">
    <source>
        <dbReference type="EMBL" id="MDJ1479106.1"/>
    </source>
</evidence>
<organism evidence="2 3">
    <name type="scientific">Xanthocytophaga flava</name>
    <dbReference type="NCBI Taxonomy" id="3048013"/>
    <lineage>
        <taxon>Bacteria</taxon>
        <taxon>Pseudomonadati</taxon>
        <taxon>Bacteroidota</taxon>
        <taxon>Cytophagia</taxon>
        <taxon>Cytophagales</taxon>
        <taxon>Rhodocytophagaceae</taxon>
        <taxon>Xanthocytophaga</taxon>
    </lineage>
</organism>
<accession>A0AAE3QI79</accession>
<dbReference type="InterPro" id="IPR011990">
    <property type="entry name" value="TPR-like_helical_dom_sf"/>
</dbReference>
<name>A0AAE3QI79_9BACT</name>
<dbReference type="RefSeq" id="WP_313975021.1">
    <property type="nucleotide sequence ID" value="NZ_JASJOS010000001.1"/>
</dbReference>
<dbReference type="EMBL" id="JASJOS010000001">
    <property type="protein sequence ID" value="MDJ1479106.1"/>
    <property type="molecule type" value="Genomic_DNA"/>
</dbReference>
<dbReference type="InterPro" id="IPR021314">
    <property type="entry name" value="DUF2911"/>
</dbReference>
<evidence type="ECO:0000256" key="1">
    <source>
        <dbReference type="SAM" id="SignalP"/>
    </source>
</evidence>
<dbReference type="AlphaFoldDB" id="A0AAE3QI79"/>
<protein>
    <submittedName>
        <fullName evidence="2">DUF2911 domain-containing protein</fullName>
    </submittedName>
</protein>
<keyword evidence="1" id="KW-0732">Signal</keyword>
<dbReference type="SUPFAM" id="SSF48452">
    <property type="entry name" value="TPR-like"/>
    <property type="match status" value="1"/>
</dbReference>
<proteinExistence type="predicted"/>
<dbReference type="Pfam" id="PF11138">
    <property type="entry name" value="DUF2911"/>
    <property type="match status" value="1"/>
</dbReference>
<evidence type="ECO:0000313" key="3">
    <source>
        <dbReference type="Proteomes" id="UP001241110"/>
    </source>
</evidence>
<feature type="chain" id="PRO_5042042372" evidence="1">
    <location>
        <begin position="23"/>
        <end position="371"/>
    </location>
</feature>